<evidence type="ECO:0000256" key="1">
    <source>
        <dbReference type="SAM" id="MobiDB-lite"/>
    </source>
</evidence>
<sequence length="221" mass="24430">MKKLLFSLMFLLAFSLLIGCSDKEASTDAAEEKSNEQVESADTSAETTEETDAEEAQDATEDEETTETTETTEEAATTTEETIPVYQLYDFGPTVDASTIDQATKDQIQLIVNELGDPAEGIQFNGIGAGYLEDGTLQINVLVRNGYDHKVWGIDAELKVTDSNGEEIIAAANFSFPEEDFGVLNPGSSRFWSLYFGPEFVFNPNFDLTNYMIDSNYTYSY</sequence>
<reference evidence="3 4" key="1">
    <citation type="submission" date="2020-08" db="EMBL/GenBank/DDBJ databases">
        <title>Genomic Encyclopedia of Type Strains, Phase IV (KMG-IV): sequencing the most valuable type-strain genomes for metagenomic binning, comparative biology and taxonomic classification.</title>
        <authorList>
            <person name="Goeker M."/>
        </authorList>
    </citation>
    <scope>NUCLEOTIDE SEQUENCE [LARGE SCALE GENOMIC DNA]</scope>
    <source>
        <strain evidence="3 4">DSM 19612</strain>
    </source>
</reference>
<dbReference type="PROSITE" id="PS51257">
    <property type="entry name" value="PROKAR_LIPOPROTEIN"/>
    <property type="match status" value="1"/>
</dbReference>
<evidence type="ECO:0000313" key="4">
    <source>
        <dbReference type="Proteomes" id="UP000581688"/>
    </source>
</evidence>
<feature type="chain" id="PRO_5032728625" evidence="2">
    <location>
        <begin position="26"/>
        <end position="221"/>
    </location>
</feature>
<dbReference type="EMBL" id="JACHGH010000006">
    <property type="protein sequence ID" value="MBB6453984.1"/>
    <property type="molecule type" value="Genomic_DNA"/>
</dbReference>
<organism evidence="3 4">
    <name type="scientific">Salirhabdus euzebyi</name>
    <dbReference type="NCBI Taxonomy" id="394506"/>
    <lineage>
        <taxon>Bacteria</taxon>
        <taxon>Bacillati</taxon>
        <taxon>Bacillota</taxon>
        <taxon>Bacilli</taxon>
        <taxon>Bacillales</taxon>
        <taxon>Bacillaceae</taxon>
        <taxon>Salirhabdus</taxon>
    </lineage>
</organism>
<feature type="signal peptide" evidence="2">
    <location>
        <begin position="1"/>
        <end position="25"/>
    </location>
</feature>
<evidence type="ECO:0000256" key="2">
    <source>
        <dbReference type="SAM" id="SignalP"/>
    </source>
</evidence>
<dbReference type="RefSeq" id="WP_174497964.1">
    <property type="nucleotide sequence ID" value="NZ_CADDWK010000024.1"/>
</dbReference>
<protein>
    <submittedName>
        <fullName evidence="3">SLAP domain-containing protein</fullName>
    </submittedName>
</protein>
<feature type="compositionally biased region" description="Basic and acidic residues" evidence="1">
    <location>
        <begin position="26"/>
        <end position="36"/>
    </location>
</feature>
<dbReference type="AlphaFoldDB" id="A0A841Q6K1"/>
<proteinExistence type="predicted"/>
<gene>
    <name evidence="3" type="ORF">HNQ94_002435</name>
</gene>
<keyword evidence="2" id="KW-0732">Signal</keyword>
<feature type="region of interest" description="Disordered" evidence="1">
    <location>
        <begin position="26"/>
        <end position="83"/>
    </location>
</feature>
<keyword evidence="4" id="KW-1185">Reference proteome</keyword>
<feature type="compositionally biased region" description="Acidic residues" evidence="1">
    <location>
        <begin position="47"/>
        <end position="73"/>
    </location>
</feature>
<accession>A0A841Q6K1</accession>
<comment type="caution">
    <text evidence="3">The sequence shown here is derived from an EMBL/GenBank/DDBJ whole genome shotgun (WGS) entry which is preliminary data.</text>
</comment>
<dbReference type="Proteomes" id="UP000581688">
    <property type="component" value="Unassembled WGS sequence"/>
</dbReference>
<dbReference type="InterPro" id="IPR030910">
    <property type="entry name" value="SLAP_dom"/>
</dbReference>
<name>A0A841Q6K1_9BACI</name>
<evidence type="ECO:0000313" key="3">
    <source>
        <dbReference type="EMBL" id="MBB6453984.1"/>
    </source>
</evidence>
<dbReference type="NCBIfam" id="TIGR04398">
    <property type="entry name" value="SLAP_DUP"/>
    <property type="match status" value="1"/>
</dbReference>